<dbReference type="InterPro" id="IPR004341">
    <property type="entry name" value="CAT_RNA-bd_dom"/>
</dbReference>
<dbReference type="NCBIfam" id="NF046042">
    <property type="entry name" value="LicT"/>
    <property type="match status" value="1"/>
</dbReference>
<name>A0A0H2VE51_ECOL6</name>
<evidence type="ECO:0000256" key="3">
    <source>
        <dbReference type="ARBA" id="ARBA00023015"/>
    </source>
</evidence>
<dbReference type="GO" id="GO:0003723">
    <property type="term" value="F:RNA binding"/>
    <property type="evidence" value="ECO:0007669"/>
    <property type="project" value="UniProtKB-KW"/>
</dbReference>
<dbReference type="SUPFAM" id="SSF50151">
    <property type="entry name" value="SacY-like RNA-binding domain"/>
    <property type="match status" value="1"/>
</dbReference>
<dbReference type="PANTHER" id="PTHR30185">
    <property type="entry name" value="CRYPTIC BETA-GLUCOSIDE BGL OPERON ANTITERMINATOR"/>
    <property type="match status" value="1"/>
</dbReference>
<dbReference type="InterPro" id="IPR001550">
    <property type="entry name" value="Transcrpt_antitermin_CS"/>
</dbReference>
<dbReference type="Gene3D" id="2.30.24.10">
    <property type="entry name" value="CAT RNA-binding domain"/>
    <property type="match status" value="1"/>
</dbReference>
<feature type="domain" description="PRD" evidence="7">
    <location>
        <begin position="180"/>
        <end position="286"/>
    </location>
</feature>
<evidence type="ECO:0000259" key="7">
    <source>
        <dbReference type="PROSITE" id="PS51372"/>
    </source>
</evidence>
<dbReference type="PROSITE" id="PS51372">
    <property type="entry name" value="PRD_2"/>
    <property type="match status" value="2"/>
</dbReference>
<dbReference type="KEGG" id="ecc:c4646"/>
<accession>A0A0H2VE51</accession>
<dbReference type="InterPro" id="IPR011608">
    <property type="entry name" value="PRD"/>
</dbReference>
<dbReference type="InterPro" id="IPR036650">
    <property type="entry name" value="CAT_RNA-bd_dom_sf"/>
</dbReference>
<dbReference type="InterPro" id="IPR036634">
    <property type="entry name" value="PRD_sf"/>
</dbReference>
<gene>
    <name evidence="8" type="primary">bglG</name>
    <name evidence="8" type="ordered locus">c4646</name>
</gene>
<proteinExistence type="inferred from homology"/>
<evidence type="ECO:0000313" key="8">
    <source>
        <dbReference type="EMBL" id="AAN83078.1"/>
    </source>
</evidence>
<evidence type="ECO:0000256" key="2">
    <source>
        <dbReference type="ARBA" id="ARBA00022884"/>
    </source>
</evidence>
<evidence type="ECO:0000313" key="9">
    <source>
        <dbReference type="Proteomes" id="UP000001410"/>
    </source>
</evidence>
<dbReference type="SUPFAM" id="SSF63520">
    <property type="entry name" value="PTS-regulatory domain, PRD"/>
    <property type="match status" value="2"/>
</dbReference>
<organism evidence="8 9">
    <name type="scientific">Escherichia coli O6:H1 (strain CFT073 / ATCC 700928 / UPEC)</name>
    <dbReference type="NCBI Taxonomy" id="199310"/>
    <lineage>
        <taxon>Bacteria</taxon>
        <taxon>Pseudomonadati</taxon>
        <taxon>Pseudomonadota</taxon>
        <taxon>Gammaproteobacteria</taxon>
        <taxon>Enterobacterales</taxon>
        <taxon>Enterobacteriaceae</taxon>
        <taxon>Escherichia</taxon>
    </lineage>
</organism>
<dbReference type="PROSITE" id="PS00654">
    <property type="entry name" value="PRD_1"/>
    <property type="match status" value="1"/>
</dbReference>
<dbReference type="eggNOG" id="COG3711">
    <property type="taxonomic scope" value="Bacteria"/>
</dbReference>
<dbReference type="PANTHER" id="PTHR30185:SF15">
    <property type="entry name" value="CRYPTIC BETA-GLUCOSIDE BGL OPERON ANTITERMINATOR"/>
    <property type="match status" value="1"/>
</dbReference>
<dbReference type="Pfam" id="PF00874">
    <property type="entry name" value="PRD"/>
    <property type="match status" value="2"/>
</dbReference>
<reference evidence="8 9" key="1">
    <citation type="journal article" date="2002" name="Proc. Natl. Acad. Sci. U.S.A.">
        <title>Extensive mosaic structure revealed by the complete genome sequence of uropathogenic Escherichia coli.</title>
        <authorList>
            <person name="Welch R.A."/>
            <person name="Burland V."/>
            <person name="Plunkett G.III."/>
            <person name="Redford P."/>
            <person name="Roesch P."/>
            <person name="Rasko D."/>
            <person name="Buckles E.L."/>
            <person name="Liou S.R."/>
            <person name="Boutin A."/>
            <person name="Hackett J."/>
            <person name="Stroud D."/>
            <person name="Mayhew G.F."/>
            <person name="Rose D.J."/>
            <person name="Zhou S."/>
            <person name="Schwartz D.C."/>
            <person name="Perna N.T."/>
            <person name="Mobley H.L."/>
            <person name="Donnenberg M.S."/>
            <person name="Blattner F.R."/>
        </authorList>
    </citation>
    <scope>NUCLEOTIDE SEQUENCE [LARGE SCALE GENOMIC DNA]</scope>
    <source>
        <strain evidence="9">CFT073 / ATCC 700928 / UPEC</strain>
    </source>
</reference>
<dbReference type="STRING" id="199310.c4646"/>
<dbReference type="InterPro" id="IPR050661">
    <property type="entry name" value="BglG_antiterminators"/>
</dbReference>
<evidence type="ECO:0000256" key="5">
    <source>
        <dbReference type="ARBA" id="ARBA00023163"/>
    </source>
</evidence>
<dbReference type="AlphaFoldDB" id="A0A0H2VE51"/>
<dbReference type="HOGENOM" id="CLU_078802_0_0_6"/>
<dbReference type="Proteomes" id="UP000001410">
    <property type="component" value="Chromosome"/>
</dbReference>
<keyword evidence="4" id="KW-0010">Activator</keyword>
<evidence type="ECO:0000256" key="4">
    <source>
        <dbReference type="ARBA" id="ARBA00023159"/>
    </source>
</evidence>
<evidence type="ECO:0000256" key="1">
    <source>
        <dbReference type="ARBA" id="ARBA00022737"/>
    </source>
</evidence>
<comment type="similarity">
    <text evidence="6">Belongs to the transcriptional antiterminator BglG family.</text>
</comment>
<sequence length="286" mass="33072">MFIKKVLAMNMQITKILNNNVVVVIDDQQREKVVMGRGIGFQKRPGERINSSGIEKEYALSSHELNGRLSELLSHMPLEVMATCDRIISLAQERLGKLQDSIYISLTDHCQFAIKRFQQNVLLPNPLLWDIQRLYPKEFQLGEEALTIIDKRLGVQLPKDEVGFIAMHLVSAQMSGNMEDVAGVTQLMREMLQLIKFQFSLNYQEESLSYQRLVTHLKFLSWRIIEHASINDSDESLQQAVKQNYPQAWQCAERIAIFIGLQYQRKISPAEIMFLAINIERVRKEH</sequence>
<dbReference type="NCBIfam" id="NF007295">
    <property type="entry name" value="PRK09772.1"/>
    <property type="match status" value="1"/>
</dbReference>
<keyword evidence="9" id="KW-1185">Reference proteome</keyword>
<dbReference type="SMART" id="SM01061">
    <property type="entry name" value="CAT_RBD"/>
    <property type="match status" value="1"/>
</dbReference>
<dbReference type="GO" id="GO:0045893">
    <property type="term" value="P:positive regulation of DNA-templated transcription"/>
    <property type="evidence" value="ECO:0007669"/>
    <property type="project" value="InterPro"/>
</dbReference>
<keyword evidence="1" id="KW-0677">Repeat</keyword>
<keyword evidence="5" id="KW-0804">Transcription</keyword>
<dbReference type="FunFam" id="1.10.1790.10:FF:000001">
    <property type="entry name" value="Cryptic beta-glucoside bgl operon antiterminator"/>
    <property type="match status" value="1"/>
</dbReference>
<dbReference type="Gene3D" id="1.10.1790.10">
    <property type="entry name" value="PRD domain"/>
    <property type="match status" value="2"/>
</dbReference>
<keyword evidence="2" id="KW-0694">RNA-binding</keyword>
<keyword evidence="3" id="KW-0805">Transcription regulation</keyword>
<dbReference type="Pfam" id="PF03123">
    <property type="entry name" value="CAT_RBD"/>
    <property type="match status" value="1"/>
</dbReference>
<protein>
    <submittedName>
        <fullName evidence="8">Cryptic beta-glucoside bgl operon Antiterminator</fullName>
    </submittedName>
</protein>
<feature type="domain" description="PRD" evidence="7">
    <location>
        <begin position="75"/>
        <end position="179"/>
    </location>
</feature>
<dbReference type="EMBL" id="AE014075">
    <property type="protein sequence ID" value="AAN83078.1"/>
    <property type="molecule type" value="Genomic_DNA"/>
</dbReference>
<dbReference type="SMR" id="A0A0H2VE51"/>
<evidence type="ECO:0000256" key="6">
    <source>
        <dbReference type="ARBA" id="ARBA00038510"/>
    </source>
</evidence>